<reference evidence="5 6" key="1">
    <citation type="submission" date="2024-05" db="EMBL/GenBank/DDBJ databases">
        <authorList>
            <person name="Wallberg A."/>
        </authorList>
    </citation>
    <scope>NUCLEOTIDE SEQUENCE [LARGE SCALE GENOMIC DNA]</scope>
</reference>
<gene>
    <name evidence="5" type="ORF">MNOR_LOCUS12948</name>
</gene>
<dbReference type="EMBL" id="CAXKWB010007244">
    <property type="protein sequence ID" value="CAL4086232.1"/>
    <property type="molecule type" value="Genomic_DNA"/>
</dbReference>
<evidence type="ECO:0000256" key="3">
    <source>
        <dbReference type="PROSITE-ProRule" id="PRU01052"/>
    </source>
</evidence>
<dbReference type="AlphaFoldDB" id="A0AAV2QKY1"/>
<dbReference type="InterPro" id="IPR027417">
    <property type="entry name" value="P-loop_NTPase"/>
</dbReference>
<evidence type="ECO:0000313" key="6">
    <source>
        <dbReference type="Proteomes" id="UP001497623"/>
    </source>
</evidence>
<feature type="domain" description="GB1/RHD3-type G" evidence="4">
    <location>
        <begin position="38"/>
        <end position="116"/>
    </location>
</feature>
<comment type="similarity">
    <text evidence="3">Belongs to the TRAFAC class dynamin-like GTPase superfamily. GB1/RHD3 GTPase family.</text>
</comment>
<evidence type="ECO:0000256" key="1">
    <source>
        <dbReference type="ARBA" id="ARBA00022741"/>
    </source>
</evidence>
<dbReference type="SUPFAM" id="SSF52540">
    <property type="entry name" value="P-loop containing nucleoside triphosphate hydrolases"/>
    <property type="match status" value="1"/>
</dbReference>
<dbReference type="Pfam" id="PF02263">
    <property type="entry name" value="GBP"/>
    <property type="match status" value="1"/>
</dbReference>
<dbReference type="Gene3D" id="3.40.50.300">
    <property type="entry name" value="P-loop containing nucleotide triphosphate hydrolases"/>
    <property type="match status" value="1"/>
</dbReference>
<dbReference type="GO" id="GO:0005525">
    <property type="term" value="F:GTP binding"/>
    <property type="evidence" value="ECO:0007669"/>
    <property type="project" value="UniProtKB-KW"/>
</dbReference>
<accession>A0AAV2QKY1</accession>
<proteinExistence type="inferred from homology"/>
<keyword evidence="1" id="KW-0547">Nucleotide-binding</keyword>
<dbReference type="GO" id="GO:0003924">
    <property type="term" value="F:GTPase activity"/>
    <property type="evidence" value="ECO:0007669"/>
    <property type="project" value="InterPro"/>
</dbReference>
<protein>
    <recommendedName>
        <fullName evidence="4">GB1/RHD3-type G domain-containing protein</fullName>
    </recommendedName>
</protein>
<dbReference type="InterPro" id="IPR030386">
    <property type="entry name" value="G_GB1_RHD3_dom"/>
</dbReference>
<organism evidence="5 6">
    <name type="scientific">Meganyctiphanes norvegica</name>
    <name type="common">Northern krill</name>
    <name type="synonym">Thysanopoda norvegica</name>
    <dbReference type="NCBI Taxonomy" id="48144"/>
    <lineage>
        <taxon>Eukaryota</taxon>
        <taxon>Metazoa</taxon>
        <taxon>Ecdysozoa</taxon>
        <taxon>Arthropoda</taxon>
        <taxon>Crustacea</taxon>
        <taxon>Multicrustacea</taxon>
        <taxon>Malacostraca</taxon>
        <taxon>Eumalacostraca</taxon>
        <taxon>Eucarida</taxon>
        <taxon>Euphausiacea</taxon>
        <taxon>Euphausiidae</taxon>
        <taxon>Meganyctiphanes</taxon>
    </lineage>
</organism>
<keyword evidence="6" id="KW-1185">Reference proteome</keyword>
<keyword evidence="2" id="KW-0342">GTP-binding</keyword>
<evidence type="ECO:0000259" key="4">
    <source>
        <dbReference type="PROSITE" id="PS51715"/>
    </source>
</evidence>
<dbReference type="Proteomes" id="UP001497623">
    <property type="component" value="Unassembled WGS sequence"/>
</dbReference>
<dbReference type="InterPro" id="IPR015894">
    <property type="entry name" value="Guanylate-bd_N"/>
</dbReference>
<sequence>MEYSAATIMEGSAVPIFCNNRAHPETLLALLDRDDIRDLPVLILAVAGEYRTGKSFLLSYFLRYLNNQDSSEWLGDENEQLTGFDHKCDDKPVTKGIQIWNQPLVVRRKTENGSVE</sequence>
<evidence type="ECO:0000313" key="5">
    <source>
        <dbReference type="EMBL" id="CAL4086232.1"/>
    </source>
</evidence>
<dbReference type="PANTHER" id="PTHR10751">
    <property type="entry name" value="GUANYLATE BINDING PROTEIN"/>
    <property type="match status" value="1"/>
</dbReference>
<comment type="caution">
    <text evidence="5">The sequence shown here is derived from an EMBL/GenBank/DDBJ whole genome shotgun (WGS) entry which is preliminary data.</text>
</comment>
<evidence type="ECO:0000256" key="2">
    <source>
        <dbReference type="ARBA" id="ARBA00023134"/>
    </source>
</evidence>
<dbReference type="PROSITE" id="PS51715">
    <property type="entry name" value="G_GB1_RHD3"/>
    <property type="match status" value="1"/>
</dbReference>
<name>A0AAV2QKY1_MEGNR</name>
<feature type="non-terminal residue" evidence="5">
    <location>
        <position position="116"/>
    </location>
</feature>